<dbReference type="Proteomes" id="UP000479000">
    <property type="component" value="Unassembled WGS sequence"/>
</dbReference>
<name>A0A6H5HEC6_9HEMI</name>
<dbReference type="EMBL" id="CADCXU010024288">
    <property type="protein sequence ID" value="CAB0011844.1"/>
    <property type="molecule type" value="Genomic_DNA"/>
</dbReference>
<protein>
    <submittedName>
        <fullName evidence="1">Uncharacterized protein</fullName>
    </submittedName>
</protein>
<keyword evidence="2" id="KW-1185">Reference proteome</keyword>
<feature type="non-terminal residue" evidence="1">
    <location>
        <position position="60"/>
    </location>
</feature>
<reference evidence="1 2" key="1">
    <citation type="submission" date="2020-02" db="EMBL/GenBank/DDBJ databases">
        <authorList>
            <person name="Ferguson B K."/>
        </authorList>
    </citation>
    <scope>NUCLEOTIDE SEQUENCE [LARGE SCALE GENOMIC DNA]</scope>
</reference>
<proteinExistence type="predicted"/>
<organism evidence="1 2">
    <name type="scientific">Nesidiocoris tenuis</name>
    <dbReference type="NCBI Taxonomy" id="355587"/>
    <lineage>
        <taxon>Eukaryota</taxon>
        <taxon>Metazoa</taxon>
        <taxon>Ecdysozoa</taxon>
        <taxon>Arthropoda</taxon>
        <taxon>Hexapoda</taxon>
        <taxon>Insecta</taxon>
        <taxon>Pterygota</taxon>
        <taxon>Neoptera</taxon>
        <taxon>Paraneoptera</taxon>
        <taxon>Hemiptera</taxon>
        <taxon>Heteroptera</taxon>
        <taxon>Panheteroptera</taxon>
        <taxon>Cimicomorpha</taxon>
        <taxon>Miridae</taxon>
        <taxon>Dicyphina</taxon>
        <taxon>Nesidiocoris</taxon>
    </lineage>
</organism>
<evidence type="ECO:0000313" key="1">
    <source>
        <dbReference type="EMBL" id="CAB0011844.1"/>
    </source>
</evidence>
<accession>A0A6H5HEC6</accession>
<sequence length="60" mass="6661">MVSQLRSAECLPTHLEITIGDSCIPYPNCTQKLHRPSFALCRPCSIHHVLSQCSRSPIPS</sequence>
<gene>
    <name evidence="1" type="ORF">NTEN_LOCUS16725</name>
</gene>
<dbReference type="AlphaFoldDB" id="A0A6H5HEC6"/>
<evidence type="ECO:0000313" key="2">
    <source>
        <dbReference type="Proteomes" id="UP000479000"/>
    </source>
</evidence>